<dbReference type="EMBL" id="BMYO01000003">
    <property type="protein sequence ID" value="GHD60314.1"/>
    <property type="molecule type" value="Genomic_DNA"/>
</dbReference>
<accession>A0ABQ3GZJ1</accession>
<dbReference type="RefSeq" id="WP_189459387.1">
    <property type="nucleotide sequence ID" value="NZ_BMYO01000003.1"/>
</dbReference>
<gene>
    <name evidence="1" type="ORF">GCM10007350_13160</name>
</gene>
<organism evidence="1 2">
    <name type="scientific">Jeongeupia chitinilytica</name>
    <dbReference type="NCBI Taxonomy" id="1041641"/>
    <lineage>
        <taxon>Bacteria</taxon>
        <taxon>Pseudomonadati</taxon>
        <taxon>Pseudomonadota</taxon>
        <taxon>Betaproteobacteria</taxon>
        <taxon>Neisseriales</taxon>
        <taxon>Chitinibacteraceae</taxon>
        <taxon>Jeongeupia</taxon>
    </lineage>
</organism>
<dbReference type="Proteomes" id="UP000604737">
    <property type="component" value="Unassembled WGS sequence"/>
</dbReference>
<comment type="caution">
    <text evidence="1">The sequence shown here is derived from an EMBL/GenBank/DDBJ whole genome shotgun (WGS) entry which is preliminary data.</text>
</comment>
<keyword evidence="2" id="KW-1185">Reference proteome</keyword>
<evidence type="ECO:0000313" key="2">
    <source>
        <dbReference type="Proteomes" id="UP000604737"/>
    </source>
</evidence>
<proteinExistence type="predicted"/>
<sequence>MDIYAIRLANLRLLAQEVGGRPQLAKLMNISYALLSNYIGKTPVKNIGDKIARDAETAAQKPHGWMDARHDGLNAADGALSTLQNKQAQTLRLPGISEDLWVQVPPKALLLMEKIAVASASGALSDQSLSLLVSTADHLANEK</sequence>
<reference evidence="2" key="1">
    <citation type="journal article" date="2019" name="Int. J. Syst. Evol. Microbiol.">
        <title>The Global Catalogue of Microorganisms (GCM) 10K type strain sequencing project: providing services to taxonomists for standard genome sequencing and annotation.</title>
        <authorList>
            <consortium name="The Broad Institute Genomics Platform"/>
            <consortium name="The Broad Institute Genome Sequencing Center for Infectious Disease"/>
            <person name="Wu L."/>
            <person name="Ma J."/>
        </authorList>
    </citation>
    <scope>NUCLEOTIDE SEQUENCE [LARGE SCALE GENOMIC DNA]</scope>
    <source>
        <strain evidence="2">KCTC 23701</strain>
    </source>
</reference>
<evidence type="ECO:0000313" key="1">
    <source>
        <dbReference type="EMBL" id="GHD60314.1"/>
    </source>
</evidence>
<name>A0ABQ3GZJ1_9NEIS</name>
<protein>
    <submittedName>
        <fullName evidence="1">Uncharacterized protein</fullName>
    </submittedName>
</protein>